<dbReference type="AlphaFoldDB" id="A0A420EQH1"/>
<evidence type="ECO:0000313" key="1">
    <source>
        <dbReference type="EMBL" id="RKF22929.1"/>
    </source>
</evidence>
<organism evidence="1 2">
    <name type="scientific">Micromonospora globbae</name>
    <dbReference type="NCBI Taxonomy" id="1894969"/>
    <lineage>
        <taxon>Bacteria</taxon>
        <taxon>Bacillati</taxon>
        <taxon>Actinomycetota</taxon>
        <taxon>Actinomycetes</taxon>
        <taxon>Micromonosporales</taxon>
        <taxon>Micromonosporaceae</taxon>
        <taxon>Micromonospora</taxon>
    </lineage>
</organism>
<accession>A0A420EQH1</accession>
<reference evidence="1 2" key="1">
    <citation type="journal article" date="2018" name="Int. J. Syst. Evol. Microbiol.">
        <title>Micromonospora globbae sp. nov., an endophytic actinomycete isolated from roots of Globba winitii C. H. Wright.</title>
        <authorList>
            <person name="Kuncharoen N."/>
            <person name="Pittayakhajonwut P."/>
            <person name="Tanasupawat S."/>
        </authorList>
    </citation>
    <scope>NUCLEOTIDE SEQUENCE [LARGE SCALE GENOMIC DNA]</scope>
    <source>
        <strain evidence="1 2">WPS1-2</strain>
    </source>
</reference>
<protein>
    <submittedName>
        <fullName evidence="1">Uncharacterized protein</fullName>
    </submittedName>
</protein>
<comment type="caution">
    <text evidence="1">The sequence shown here is derived from an EMBL/GenBank/DDBJ whole genome shotgun (WGS) entry which is preliminary data.</text>
</comment>
<dbReference type="Proteomes" id="UP000285744">
    <property type="component" value="Unassembled WGS sequence"/>
</dbReference>
<proteinExistence type="predicted"/>
<sequence>MTYGTGYVATVGPEQAAWLTDPEHFDGATAGVDNGDGTVTLTEEQVDVLRERDTGEGRPGDLEWDDEHGLLVYLPDSGDCRGFWLVERLQAGHR</sequence>
<dbReference type="RefSeq" id="WP_120332069.1">
    <property type="nucleotide sequence ID" value="NZ_RAQQ01000041.1"/>
</dbReference>
<name>A0A420EQH1_9ACTN</name>
<dbReference type="EMBL" id="RAQQ01000041">
    <property type="protein sequence ID" value="RKF22929.1"/>
    <property type="molecule type" value="Genomic_DNA"/>
</dbReference>
<evidence type="ECO:0000313" key="2">
    <source>
        <dbReference type="Proteomes" id="UP000285744"/>
    </source>
</evidence>
<gene>
    <name evidence="1" type="ORF">D7I43_30720</name>
</gene>